<dbReference type="GO" id="GO:1990604">
    <property type="term" value="C:IRE1-TRAF2-ASK1 complex"/>
    <property type="evidence" value="ECO:0007669"/>
    <property type="project" value="TreeGrafter"/>
</dbReference>
<accession>A0A0A9WQH5</accession>
<reference evidence="3" key="3">
    <citation type="submission" date="2014-09" db="EMBL/GenBank/DDBJ databases">
        <authorList>
            <person name="Magalhaes I.L.F."/>
            <person name="Oliveira U."/>
            <person name="Santos F.R."/>
            <person name="Vidigal T.H.D.A."/>
            <person name="Brescovit A.D."/>
            <person name="Santos A.J."/>
        </authorList>
    </citation>
    <scope>NUCLEOTIDE SEQUENCE</scope>
</reference>
<dbReference type="GO" id="GO:0004521">
    <property type="term" value="F:RNA endonuclease activity"/>
    <property type="evidence" value="ECO:0007669"/>
    <property type="project" value="InterPro"/>
</dbReference>
<dbReference type="GO" id="GO:0004674">
    <property type="term" value="F:protein serine/threonine kinase activity"/>
    <property type="evidence" value="ECO:0007669"/>
    <property type="project" value="InterPro"/>
</dbReference>
<feature type="non-terminal residue" evidence="2">
    <location>
        <position position="1"/>
    </location>
</feature>
<dbReference type="PANTHER" id="PTHR13954">
    <property type="entry name" value="IRE1-RELATED"/>
    <property type="match status" value="1"/>
</dbReference>
<reference evidence="2" key="1">
    <citation type="journal article" date="2014" name="PLoS ONE">
        <title>Transcriptome-Based Identification of ABC Transporters in the Western Tarnished Plant Bug Lygus hesperus.</title>
        <authorList>
            <person name="Hull J.J."/>
            <person name="Chaney K."/>
            <person name="Geib S.M."/>
            <person name="Fabrick J.A."/>
            <person name="Brent C.S."/>
            <person name="Walsh D."/>
            <person name="Lavine L.C."/>
        </authorList>
    </citation>
    <scope>NUCLEOTIDE SEQUENCE</scope>
</reference>
<dbReference type="GO" id="GO:0005524">
    <property type="term" value="F:ATP binding"/>
    <property type="evidence" value="ECO:0007669"/>
    <property type="project" value="InterPro"/>
</dbReference>
<dbReference type="GO" id="GO:0051082">
    <property type="term" value="F:unfolded protein binding"/>
    <property type="evidence" value="ECO:0007669"/>
    <property type="project" value="TreeGrafter"/>
</dbReference>
<evidence type="ECO:0000259" key="1">
    <source>
        <dbReference type="PROSITE" id="PS50011"/>
    </source>
</evidence>
<keyword evidence="2" id="KW-0418">Kinase</keyword>
<feature type="domain" description="Protein kinase" evidence="1">
    <location>
        <begin position="367"/>
        <end position="636"/>
    </location>
</feature>
<reference evidence="2" key="2">
    <citation type="submission" date="2014-07" db="EMBL/GenBank/DDBJ databases">
        <authorList>
            <person name="Hull J."/>
        </authorList>
    </citation>
    <scope>NUCLEOTIDE SEQUENCE</scope>
</reference>
<sequence length="723" mass="81835">FWMLGASRDEAHDKSDVSSDFCAGDSVGDKPGAVFKNRRTLANDSTNMVGEMIYPPLESADNGCGDTVVSSRFDAEIDPDEDYNKTLIELNDRFYDYISKYERKWQKEYEDGYPDALGDVEDYLRLMETLPQIEASYLNMVTQNWDKLVDKLEKGLINKQDNFKSAIAGLKIYLDHLEEDDETFGKKSTADDRVDTGEVPSECETWCVANNDAGSILDTPLELNTDEWGKPDERSADFQEVVVSNTSVPTRSSPSPEPNGCEKISADNMILVDDALDTTGLLKRRLCCFDGIELQNVDAKRECNNGLWSEEEFNIVCKHCQLDVPTSYCKITKYTEKLMILNQMNQERLLKGEVSKSLILASESDRRNYRLSPIGGDFGPAILALDAFTHQPLVVKSILKNRIKEGHDAVNFCKNVLVPLIKIHSEQIVPYSHCSNIGNNIFLATPLCERNLGEYLMLLKSTAAFSEDLAHMMVNQIVRGLHFLHSQNPEIVHGNLKPSNILADSNGNLRLSEFGLNELRRHTEPTVGLRIWWAQETLKHYDSTVKQTKDDECGKVLLVTTKSDTQACGMILHYLATGGIHPFGRYPLEIMINLNENRRPPLATKSLYITDLVAWMLDQEPKQRPTSWQILNHVYVWDRDKQWKFLLTCAGIRADRKLTLAVDKFHRDLDQYAKDQKVAIGWVGVIQWGELTPARDPLDYSDTISGLLALLRDTLPSSATWFL</sequence>
<protein>
    <submittedName>
        <fullName evidence="2">Serine/threonine-protein kinase ppk11</fullName>
    </submittedName>
</protein>
<feature type="non-terminal residue" evidence="2">
    <location>
        <position position="723"/>
    </location>
</feature>
<dbReference type="EMBL" id="GBHO01034851">
    <property type="protein sequence ID" value="JAG08753.1"/>
    <property type="molecule type" value="Transcribed_RNA"/>
</dbReference>
<dbReference type="PROSITE" id="PS50011">
    <property type="entry name" value="PROTEIN_KINASE_DOM"/>
    <property type="match status" value="1"/>
</dbReference>
<dbReference type="Pfam" id="PF00069">
    <property type="entry name" value="Pkinase"/>
    <property type="match status" value="1"/>
</dbReference>
<dbReference type="SUPFAM" id="SSF56112">
    <property type="entry name" value="Protein kinase-like (PK-like)"/>
    <property type="match status" value="1"/>
</dbReference>
<dbReference type="GO" id="GO:0036498">
    <property type="term" value="P:IRE1-mediated unfolded protein response"/>
    <property type="evidence" value="ECO:0007669"/>
    <property type="project" value="TreeGrafter"/>
</dbReference>
<name>A0A0A9WQH5_LYGHE</name>
<dbReference type="AlphaFoldDB" id="A0A0A9WQH5"/>
<proteinExistence type="predicted"/>
<keyword evidence="2" id="KW-0808">Transferase</keyword>
<dbReference type="InterPro" id="IPR045133">
    <property type="entry name" value="IRE1/2-like"/>
</dbReference>
<dbReference type="Gene3D" id="1.10.510.10">
    <property type="entry name" value="Transferase(Phosphotransferase) domain 1"/>
    <property type="match status" value="1"/>
</dbReference>
<dbReference type="EMBL" id="GBRD01015565">
    <property type="protein sequence ID" value="JAG50261.1"/>
    <property type="molecule type" value="Transcribed_RNA"/>
</dbReference>
<evidence type="ECO:0000313" key="2">
    <source>
        <dbReference type="EMBL" id="JAG08753.1"/>
    </source>
</evidence>
<dbReference type="GO" id="GO:0070059">
    <property type="term" value="P:intrinsic apoptotic signaling pathway in response to endoplasmic reticulum stress"/>
    <property type="evidence" value="ECO:0007669"/>
    <property type="project" value="TreeGrafter"/>
</dbReference>
<dbReference type="PANTHER" id="PTHR13954:SF6">
    <property type="entry name" value="NON-SPECIFIC SERINE_THREONINE PROTEIN KINASE"/>
    <property type="match status" value="1"/>
</dbReference>
<dbReference type="InterPro" id="IPR000719">
    <property type="entry name" value="Prot_kinase_dom"/>
</dbReference>
<gene>
    <name evidence="2" type="primary">ppk11</name>
    <name evidence="2" type="ORF">CM83_3902</name>
</gene>
<evidence type="ECO:0000313" key="3">
    <source>
        <dbReference type="EMBL" id="JAG50261.1"/>
    </source>
</evidence>
<dbReference type="InterPro" id="IPR011009">
    <property type="entry name" value="Kinase-like_dom_sf"/>
</dbReference>
<organism evidence="2">
    <name type="scientific">Lygus hesperus</name>
    <name type="common">Western plant bug</name>
    <dbReference type="NCBI Taxonomy" id="30085"/>
    <lineage>
        <taxon>Eukaryota</taxon>
        <taxon>Metazoa</taxon>
        <taxon>Ecdysozoa</taxon>
        <taxon>Arthropoda</taxon>
        <taxon>Hexapoda</taxon>
        <taxon>Insecta</taxon>
        <taxon>Pterygota</taxon>
        <taxon>Neoptera</taxon>
        <taxon>Paraneoptera</taxon>
        <taxon>Hemiptera</taxon>
        <taxon>Heteroptera</taxon>
        <taxon>Panheteroptera</taxon>
        <taxon>Cimicomorpha</taxon>
        <taxon>Miridae</taxon>
        <taxon>Mirini</taxon>
        <taxon>Lygus</taxon>
    </lineage>
</organism>
<dbReference type="CDD" id="cd00180">
    <property type="entry name" value="PKc"/>
    <property type="match status" value="1"/>
</dbReference>